<keyword evidence="5" id="KW-1185">Reference proteome</keyword>
<reference evidence="4 5" key="1">
    <citation type="journal article" date="2020" name="ISME J.">
        <title>Uncovering the hidden diversity of litter-decomposition mechanisms in mushroom-forming fungi.</title>
        <authorList>
            <person name="Floudas D."/>
            <person name="Bentzer J."/>
            <person name="Ahren D."/>
            <person name="Johansson T."/>
            <person name="Persson P."/>
            <person name="Tunlid A."/>
        </authorList>
    </citation>
    <scope>NUCLEOTIDE SEQUENCE [LARGE SCALE GENOMIC DNA]</scope>
    <source>
        <strain evidence="4 5">CBS 406.79</strain>
    </source>
</reference>
<comment type="caution">
    <text evidence="4">The sequence shown here is derived from an EMBL/GenBank/DDBJ whole genome shotgun (WGS) entry which is preliminary data.</text>
</comment>
<feature type="domain" description="DUF6534" evidence="3">
    <location>
        <begin position="200"/>
        <end position="271"/>
    </location>
</feature>
<evidence type="ECO:0000259" key="3">
    <source>
        <dbReference type="Pfam" id="PF20152"/>
    </source>
</evidence>
<evidence type="ECO:0000313" key="4">
    <source>
        <dbReference type="EMBL" id="KAF5392867.1"/>
    </source>
</evidence>
<feature type="transmembrane region" description="Helical" evidence="2">
    <location>
        <begin position="234"/>
        <end position="254"/>
    </location>
</feature>
<feature type="region of interest" description="Disordered" evidence="1">
    <location>
        <begin position="369"/>
        <end position="397"/>
    </location>
</feature>
<gene>
    <name evidence="4" type="ORF">D9757_000914</name>
</gene>
<dbReference type="Pfam" id="PF20152">
    <property type="entry name" value="DUF6534"/>
    <property type="match status" value="1"/>
</dbReference>
<organism evidence="4 5">
    <name type="scientific">Collybiopsis confluens</name>
    <dbReference type="NCBI Taxonomy" id="2823264"/>
    <lineage>
        <taxon>Eukaryota</taxon>
        <taxon>Fungi</taxon>
        <taxon>Dikarya</taxon>
        <taxon>Basidiomycota</taxon>
        <taxon>Agaricomycotina</taxon>
        <taxon>Agaricomycetes</taxon>
        <taxon>Agaricomycetidae</taxon>
        <taxon>Agaricales</taxon>
        <taxon>Marasmiineae</taxon>
        <taxon>Omphalotaceae</taxon>
        <taxon>Collybiopsis</taxon>
    </lineage>
</organism>
<feature type="transmembrane region" description="Helical" evidence="2">
    <location>
        <begin position="193"/>
        <end position="213"/>
    </location>
</feature>
<keyword evidence="2" id="KW-0812">Transmembrane</keyword>
<proteinExistence type="predicted"/>
<dbReference type="PANTHER" id="PTHR40465">
    <property type="entry name" value="CHROMOSOME 1, WHOLE GENOME SHOTGUN SEQUENCE"/>
    <property type="match status" value="1"/>
</dbReference>
<dbReference type="OrthoDB" id="2681808at2759"/>
<keyword evidence="2" id="KW-0472">Membrane</keyword>
<dbReference type="PANTHER" id="PTHR40465:SF1">
    <property type="entry name" value="DUF6534 DOMAIN-CONTAINING PROTEIN"/>
    <property type="match status" value="1"/>
</dbReference>
<evidence type="ECO:0000256" key="2">
    <source>
        <dbReference type="SAM" id="Phobius"/>
    </source>
</evidence>
<feature type="transmembrane region" description="Helical" evidence="2">
    <location>
        <begin position="145"/>
        <end position="163"/>
    </location>
</feature>
<feature type="transmembrane region" description="Helical" evidence="2">
    <location>
        <begin position="77"/>
        <end position="102"/>
    </location>
</feature>
<name>A0A8H5I0N8_9AGAR</name>
<dbReference type="EMBL" id="JAACJN010000004">
    <property type="protein sequence ID" value="KAF5392867.1"/>
    <property type="molecule type" value="Genomic_DNA"/>
</dbReference>
<feature type="transmembrane region" description="Helical" evidence="2">
    <location>
        <begin position="42"/>
        <end position="65"/>
    </location>
</feature>
<accession>A0A8H5I0N8</accession>
<feature type="transmembrane region" description="Helical" evidence="2">
    <location>
        <begin position="108"/>
        <end position="133"/>
    </location>
</feature>
<dbReference type="AlphaFoldDB" id="A0A8H5I0N8"/>
<sequence length="440" mass="47792">MIVNSTSPTQGPVADLSMALSARFPNASSSATEFSALTDVPVFLGFMLAYFLNGILFVQVYAYFVSFRHKDHCYLQIIVLAILIIECASTVCATATVVYSIIVHGNLAYSVLVPSFEAVAVLTGVASSVVHALYCWRIQVLGGHWATIVVIIILSLTQCVFVSESGPGASVFWSAVLDEPGNGLKPAVAIPDMVWLAVTALCDIIITCTILYLQRRILKDIDKGSRLAGRVKKLMGIAIDTSMITAVAAILEFYPLPKLYANCALATLNARLTLTGKGSRESMASDLEAENSAKTAFDLVTINYLRFPEISTKITVPCVPDNRRCALCLANHAAGKALYLGTQYRLSILQKFCLLELLLQIRQLDVGGQNHPERRGNQGNSAKRSSADDSVFSDTKPGNQILNGKVLDEIRTLAVEAPTSWNTEIIQFCSLFILGEGRYH</sequence>
<protein>
    <recommendedName>
        <fullName evidence="3">DUF6534 domain-containing protein</fullName>
    </recommendedName>
</protein>
<dbReference type="InterPro" id="IPR045339">
    <property type="entry name" value="DUF6534"/>
</dbReference>
<keyword evidence="2" id="KW-1133">Transmembrane helix</keyword>
<evidence type="ECO:0000313" key="5">
    <source>
        <dbReference type="Proteomes" id="UP000518752"/>
    </source>
</evidence>
<evidence type="ECO:0000256" key="1">
    <source>
        <dbReference type="SAM" id="MobiDB-lite"/>
    </source>
</evidence>
<dbReference type="Proteomes" id="UP000518752">
    <property type="component" value="Unassembled WGS sequence"/>
</dbReference>